<dbReference type="Gene3D" id="3.40.30.10">
    <property type="entry name" value="Glutaredoxin"/>
    <property type="match status" value="1"/>
</dbReference>
<reference evidence="1 2" key="1">
    <citation type="submission" date="2016-11" db="EMBL/GenBank/DDBJ databases">
        <authorList>
            <person name="Jaros S."/>
            <person name="Januszkiewicz K."/>
            <person name="Wedrychowicz H."/>
        </authorList>
    </citation>
    <scope>NUCLEOTIDE SEQUENCE [LARGE SCALE GENOMIC DNA]</scope>
    <source>
        <strain evidence="1 2">DSM 14828</strain>
    </source>
</reference>
<sequence length="80" mass="8790">MRTIKVCVGNTCHLKGSYKVLSIIQEYVKANRLSHEIELRGTFCLGRCTEGVSVQIDEGEIFSVTPGTAEDFIGNILQTA</sequence>
<dbReference type="InterPro" id="IPR036249">
    <property type="entry name" value="Thioredoxin-like_sf"/>
</dbReference>
<evidence type="ECO:0000313" key="2">
    <source>
        <dbReference type="Proteomes" id="UP000184251"/>
    </source>
</evidence>
<gene>
    <name evidence="1" type="ORF">SAMN02746064_00312</name>
</gene>
<dbReference type="Proteomes" id="UP000184251">
    <property type="component" value="Unassembled WGS sequence"/>
</dbReference>
<name>A0A1M4SMC1_9FIRM</name>
<dbReference type="SUPFAM" id="SSF52833">
    <property type="entry name" value="Thioredoxin-like"/>
    <property type="match status" value="1"/>
</dbReference>
<dbReference type="AlphaFoldDB" id="A0A1M4SMC1"/>
<evidence type="ECO:0000313" key="1">
    <source>
        <dbReference type="EMBL" id="SHE33361.1"/>
    </source>
</evidence>
<organism evidence="1 2">
    <name type="scientific">Alkalibacter saccharofermentans DSM 14828</name>
    <dbReference type="NCBI Taxonomy" id="1120975"/>
    <lineage>
        <taxon>Bacteria</taxon>
        <taxon>Bacillati</taxon>
        <taxon>Bacillota</taxon>
        <taxon>Clostridia</taxon>
        <taxon>Eubacteriales</taxon>
        <taxon>Eubacteriaceae</taxon>
        <taxon>Alkalibacter</taxon>
    </lineage>
</organism>
<dbReference type="EMBL" id="FQTU01000001">
    <property type="protein sequence ID" value="SHE33361.1"/>
    <property type="molecule type" value="Genomic_DNA"/>
</dbReference>
<keyword evidence="2" id="KW-1185">Reference proteome</keyword>
<proteinExistence type="predicted"/>
<dbReference type="OrthoDB" id="9807975at2"/>
<dbReference type="Pfam" id="PF01257">
    <property type="entry name" value="2Fe-2S_thioredx"/>
    <property type="match status" value="1"/>
</dbReference>
<dbReference type="STRING" id="1120975.SAMN02746064_00312"/>
<protein>
    <submittedName>
        <fullName evidence="1">Thioredoxin-like [2Fe-2S] ferredoxin</fullName>
    </submittedName>
</protein>
<dbReference type="RefSeq" id="WP_073269297.1">
    <property type="nucleotide sequence ID" value="NZ_FQTU01000001.1"/>
</dbReference>
<accession>A0A1M4SMC1</accession>
<dbReference type="CDD" id="cd02980">
    <property type="entry name" value="TRX_Fd_family"/>
    <property type="match status" value="1"/>
</dbReference>